<dbReference type="SUPFAM" id="SSF48150">
    <property type="entry name" value="DNA-glycosylase"/>
    <property type="match status" value="1"/>
</dbReference>
<evidence type="ECO:0000256" key="1">
    <source>
        <dbReference type="SAM" id="MobiDB-lite"/>
    </source>
</evidence>
<name>A0A5B9P5X3_9BACT</name>
<proteinExistence type="predicted"/>
<evidence type="ECO:0008006" key="4">
    <source>
        <dbReference type="Google" id="ProtNLM"/>
    </source>
</evidence>
<keyword evidence="3" id="KW-1185">Reference proteome</keyword>
<dbReference type="Proteomes" id="UP000322214">
    <property type="component" value="Chromosome"/>
</dbReference>
<dbReference type="Gene3D" id="1.10.1670.10">
    <property type="entry name" value="Helix-hairpin-Helix base-excision DNA repair enzymes (C-terminal)"/>
    <property type="match status" value="1"/>
</dbReference>
<dbReference type="KEGG" id="mff:MFFC18_01670"/>
<dbReference type="GO" id="GO:0006281">
    <property type="term" value="P:DNA repair"/>
    <property type="evidence" value="ECO:0007669"/>
    <property type="project" value="InterPro"/>
</dbReference>
<sequence>MSSKNRGDVLTKLHKVVKKEYSPIATPSNRTVLEHMVYGAVLEDSTFEAADEAFAKLQENFYDWNEVRVTTRKELASLMKGLSDPAAAGSRVKKSLHGVFEKYYQFDLEFLKKENLGRAVQSMETFTGVSPFTISYTAQNGLGGHSIPIDQSFMNLMYAIGAISEKELRNRKITGLERTIPKAKGVEFSVLVHQLAVAFTSSPFSSNVRNIILKVAPDAKERFPKRGGKKLGVEPVEEVAEKPKKEPAKPTKKVAKAPSKKSTAKAPVKKAPAKKAAAKASPKAKASAKKKASAKTTKATKKKASKSSSKKLSKKKPR</sequence>
<protein>
    <recommendedName>
        <fullName evidence="4">Endonuclease III</fullName>
    </recommendedName>
</protein>
<feature type="compositionally biased region" description="Basic and acidic residues" evidence="1">
    <location>
        <begin position="239"/>
        <end position="249"/>
    </location>
</feature>
<dbReference type="OrthoDB" id="268440at2"/>
<organism evidence="2 3">
    <name type="scientific">Mariniblastus fucicola</name>
    <dbReference type="NCBI Taxonomy" id="980251"/>
    <lineage>
        <taxon>Bacteria</taxon>
        <taxon>Pseudomonadati</taxon>
        <taxon>Planctomycetota</taxon>
        <taxon>Planctomycetia</taxon>
        <taxon>Pirellulales</taxon>
        <taxon>Pirellulaceae</taxon>
        <taxon>Mariniblastus</taxon>
    </lineage>
</organism>
<feature type="compositionally biased region" description="Basic residues" evidence="1">
    <location>
        <begin position="286"/>
        <end position="318"/>
    </location>
</feature>
<evidence type="ECO:0000313" key="2">
    <source>
        <dbReference type="EMBL" id="QEG20320.1"/>
    </source>
</evidence>
<evidence type="ECO:0000313" key="3">
    <source>
        <dbReference type="Proteomes" id="UP000322214"/>
    </source>
</evidence>
<dbReference type="GO" id="GO:0003824">
    <property type="term" value="F:catalytic activity"/>
    <property type="evidence" value="ECO:0007669"/>
    <property type="project" value="InterPro"/>
</dbReference>
<dbReference type="AlphaFoldDB" id="A0A5B9P5X3"/>
<dbReference type="InterPro" id="IPR023170">
    <property type="entry name" value="HhH_base_excis_C"/>
</dbReference>
<dbReference type="STRING" id="980251.GCA_001642875_04664"/>
<gene>
    <name evidence="2" type="ORF">MFFC18_01670</name>
</gene>
<accession>A0A5B9P5X3</accession>
<feature type="compositionally biased region" description="Basic residues" evidence="1">
    <location>
        <begin position="250"/>
        <end position="277"/>
    </location>
</feature>
<dbReference type="InterPro" id="IPR011257">
    <property type="entry name" value="DNA_glycosylase"/>
</dbReference>
<dbReference type="EMBL" id="CP042912">
    <property type="protein sequence ID" value="QEG20320.1"/>
    <property type="molecule type" value="Genomic_DNA"/>
</dbReference>
<dbReference type="Gene3D" id="1.10.340.30">
    <property type="entry name" value="Hypothetical protein, domain 2"/>
    <property type="match status" value="1"/>
</dbReference>
<dbReference type="RefSeq" id="WP_075082649.1">
    <property type="nucleotide sequence ID" value="NZ_CP042912.1"/>
</dbReference>
<reference evidence="2 3" key="1">
    <citation type="submission" date="2019-08" db="EMBL/GenBank/DDBJ databases">
        <title>Deep-cultivation of Planctomycetes and their phenomic and genomic characterization uncovers novel biology.</title>
        <authorList>
            <person name="Wiegand S."/>
            <person name="Jogler M."/>
            <person name="Boedeker C."/>
            <person name="Pinto D."/>
            <person name="Vollmers J."/>
            <person name="Rivas-Marin E."/>
            <person name="Kohn T."/>
            <person name="Peeters S.H."/>
            <person name="Heuer A."/>
            <person name="Rast P."/>
            <person name="Oberbeckmann S."/>
            <person name="Bunk B."/>
            <person name="Jeske O."/>
            <person name="Meyerdierks A."/>
            <person name="Storesund J.E."/>
            <person name="Kallscheuer N."/>
            <person name="Luecker S."/>
            <person name="Lage O.M."/>
            <person name="Pohl T."/>
            <person name="Merkel B.J."/>
            <person name="Hornburger P."/>
            <person name="Mueller R.-W."/>
            <person name="Bruemmer F."/>
            <person name="Labrenz M."/>
            <person name="Spormann A.M."/>
            <person name="Op den Camp H."/>
            <person name="Overmann J."/>
            <person name="Amann R."/>
            <person name="Jetten M.S.M."/>
            <person name="Mascher T."/>
            <person name="Medema M.H."/>
            <person name="Devos D.P."/>
            <person name="Kaster A.-K."/>
            <person name="Ovreas L."/>
            <person name="Rohde M."/>
            <person name="Galperin M.Y."/>
            <person name="Jogler C."/>
        </authorList>
    </citation>
    <scope>NUCLEOTIDE SEQUENCE [LARGE SCALE GENOMIC DNA]</scope>
    <source>
        <strain evidence="2 3">FC18</strain>
    </source>
</reference>
<feature type="region of interest" description="Disordered" evidence="1">
    <location>
        <begin position="234"/>
        <end position="318"/>
    </location>
</feature>